<dbReference type="RefSeq" id="WP_184919503.1">
    <property type="nucleotide sequence ID" value="NZ_JACHMO010000001.1"/>
</dbReference>
<comment type="caution">
    <text evidence="13">The sequence shown here is derived from an EMBL/GenBank/DDBJ whole genome shotgun (WGS) entry which is preliminary data.</text>
</comment>
<feature type="region of interest" description="Disordered" evidence="9">
    <location>
        <begin position="446"/>
        <end position="468"/>
    </location>
</feature>
<evidence type="ECO:0000259" key="11">
    <source>
        <dbReference type="Pfam" id="PF02518"/>
    </source>
</evidence>
<dbReference type="CDD" id="cd16917">
    <property type="entry name" value="HATPase_UhpB-NarQ-NarX-like"/>
    <property type="match status" value="1"/>
</dbReference>
<evidence type="ECO:0000256" key="2">
    <source>
        <dbReference type="ARBA" id="ARBA00012438"/>
    </source>
</evidence>
<evidence type="ECO:0000256" key="6">
    <source>
        <dbReference type="ARBA" id="ARBA00022777"/>
    </source>
</evidence>
<protein>
    <recommendedName>
        <fullName evidence="2">histidine kinase</fullName>
        <ecNumber evidence="2">2.7.13.3</ecNumber>
    </recommendedName>
</protein>
<keyword evidence="10" id="KW-0812">Transmembrane</keyword>
<dbReference type="PANTHER" id="PTHR24421">
    <property type="entry name" value="NITRATE/NITRITE SENSOR PROTEIN NARX-RELATED"/>
    <property type="match status" value="1"/>
</dbReference>
<dbReference type="Gene3D" id="3.30.565.10">
    <property type="entry name" value="Histidine kinase-like ATPase, C-terminal domain"/>
    <property type="match status" value="1"/>
</dbReference>
<dbReference type="SUPFAM" id="SSF55874">
    <property type="entry name" value="ATPase domain of HSP90 chaperone/DNA topoisomerase II/histidine kinase"/>
    <property type="match status" value="1"/>
</dbReference>
<keyword evidence="3" id="KW-0597">Phosphoprotein</keyword>
<dbReference type="InterPro" id="IPR050482">
    <property type="entry name" value="Sensor_HK_TwoCompSys"/>
</dbReference>
<feature type="domain" description="Signal transduction histidine kinase subgroup 3 dimerisation and phosphoacceptor" evidence="12">
    <location>
        <begin position="176"/>
        <end position="239"/>
    </location>
</feature>
<dbReference type="PANTHER" id="PTHR24421:SF10">
    <property type="entry name" value="NITRATE_NITRITE SENSOR PROTEIN NARQ"/>
    <property type="match status" value="1"/>
</dbReference>
<dbReference type="Pfam" id="PF02518">
    <property type="entry name" value="HATPase_c"/>
    <property type="match status" value="1"/>
</dbReference>
<keyword evidence="6 13" id="KW-0418">Kinase</keyword>
<evidence type="ECO:0000256" key="8">
    <source>
        <dbReference type="ARBA" id="ARBA00023012"/>
    </source>
</evidence>
<evidence type="ECO:0000256" key="1">
    <source>
        <dbReference type="ARBA" id="ARBA00000085"/>
    </source>
</evidence>
<evidence type="ECO:0000256" key="4">
    <source>
        <dbReference type="ARBA" id="ARBA00022679"/>
    </source>
</evidence>
<reference evidence="13 14" key="1">
    <citation type="submission" date="2020-08" db="EMBL/GenBank/DDBJ databases">
        <title>Sequencing the genomes of 1000 actinobacteria strains.</title>
        <authorList>
            <person name="Klenk H.-P."/>
        </authorList>
    </citation>
    <scope>NUCLEOTIDE SEQUENCE [LARGE SCALE GENOMIC DNA]</scope>
    <source>
        <strain evidence="13 14">DSM 45486</strain>
    </source>
</reference>
<evidence type="ECO:0000256" key="3">
    <source>
        <dbReference type="ARBA" id="ARBA00022553"/>
    </source>
</evidence>
<dbReference type="InterPro" id="IPR036890">
    <property type="entry name" value="HATPase_C_sf"/>
</dbReference>
<accession>A0A7W9M0D9</accession>
<feature type="transmembrane region" description="Helical" evidence="10">
    <location>
        <begin position="399"/>
        <end position="417"/>
    </location>
</feature>
<feature type="transmembrane region" description="Helical" evidence="10">
    <location>
        <begin position="55"/>
        <end position="73"/>
    </location>
</feature>
<dbReference type="Pfam" id="PF07730">
    <property type="entry name" value="HisKA_3"/>
    <property type="match status" value="1"/>
</dbReference>
<dbReference type="Gene3D" id="1.20.5.1930">
    <property type="match status" value="1"/>
</dbReference>
<dbReference type="GO" id="GO:0046983">
    <property type="term" value="F:protein dimerization activity"/>
    <property type="evidence" value="ECO:0007669"/>
    <property type="project" value="InterPro"/>
</dbReference>
<keyword evidence="7" id="KW-0067">ATP-binding</keyword>
<keyword evidence="10" id="KW-1133">Transmembrane helix</keyword>
<dbReference type="InterPro" id="IPR011712">
    <property type="entry name" value="Sig_transdc_His_kin_sub3_dim/P"/>
</dbReference>
<dbReference type="AlphaFoldDB" id="A0A7W9M0D9"/>
<feature type="transmembrane region" description="Helical" evidence="10">
    <location>
        <begin position="127"/>
        <end position="144"/>
    </location>
</feature>
<dbReference type="EC" id="2.7.13.3" evidence="2"/>
<sequence length="500" mass="53246">MLRLRALLLSAAVFLPMMWAAGTSQPERVGPWETAASVVVFTGLLVLVKYRPITSLVLAVAAWEVSFLSRFAADTTVAVVATAGGVAMVSLIAGRNADDEQRGVVALAVAVVGTAVAAAVAGGADTAVVAVAAVGALAVVPWALGRYRRGYTELIGAGWERAALMERDAQEARGRERARLAAEMHDLVGHELAHAALQVGALEVSRTLPPEHRDAVRQARAGVTAAAERLADVVRLLRSDWGSAIESVEEVVERARQSGLRVELEVRGAAARDPVIARTIHRVVTEAITNAMKHASGAAVSVSLDRSGGGTEVRVANGPGRAVVPRTAGGGHGLLGLAERVALVGGRLTVRWIEDGGFEVVAQVPDRPRSERPADTMTPILRLRAQDRNRRNSRRTMRLVAWVSAVIVVGVAGYLVFDTATSTLTPTRFADLRVGQSEAEVAGVLPPRTRTDGTGGGPERSTCRLYSTHPNPFDERRRDRYRVCFRDGLLVTKDLLARDP</sequence>
<evidence type="ECO:0000313" key="13">
    <source>
        <dbReference type="EMBL" id="MBB5802662.1"/>
    </source>
</evidence>
<evidence type="ECO:0000256" key="5">
    <source>
        <dbReference type="ARBA" id="ARBA00022741"/>
    </source>
</evidence>
<dbReference type="GO" id="GO:0016020">
    <property type="term" value="C:membrane"/>
    <property type="evidence" value="ECO:0007669"/>
    <property type="project" value="InterPro"/>
</dbReference>
<evidence type="ECO:0000256" key="9">
    <source>
        <dbReference type="SAM" id="MobiDB-lite"/>
    </source>
</evidence>
<keyword evidence="5" id="KW-0547">Nucleotide-binding</keyword>
<proteinExistence type="predicted"/>
<evidence type="ECO:0000259" key="12">
    <source>
        <dbReference type="Pfam" id="PF07730"/>
    </source>
</evidence>
<feature type="transmembrane region" description="Helical" evidence="10">
    <location>
        <begin position="104"/>
        <end position="121"/>
    </location>
</feature>
<evidence type="ECO:0000256" key="7">
    <source>
        <dbReference type="ARBA" id="ARBA00022840"/>
    </source>
</evidence>
<gene>
    <name evidence="13" type="ORF">F4560_002430</name>
</gene>
<dbReference type="Proteomes" id="UP000552097">
    <property type="component" value="Unassembled WGS sequence"/>
</dbReference>
<evidence type="ECO:0000256" key="10">
    <source>
        <dbReference type="SAM" id="Phobius"/>
    </source>
</evidence>
<dbReference type="GO" id="GO:0005524">
    <property type="term" value="F:ATP binding"/>
    <property type="evidence" value="ECO:0007669"/>
    <property type="project" value="UniProtKB-KW"/>
</dbReference>
<name>A0A7W9M0D9_9PSEU</name>
<keyword evidence="14" id="KW-1185">Reference proteome</keyword>
<dbReference type="InterPro" id="IPR003594">
    <property type="entry name" value="HATPase_dom"/>
</dbReference>
<keyword evidence="4" id="KW-0808">Transferase</keyword>
<evidence type="ECO:0000313" key="14">
    <source>
        <dbReference type="Proteomes" id="UP000552097"/>
    </source>
</evidence>
<dbReference type="EMBL" id="JACHMO010000001">
    <property type="protein sequence ID" value="MBB5802662.1"/>
    <property type="molecule type" value="Genomic_DNA"/>
</dbReference>
<organism evidence="13 14">
    <name type="scientific">Saccharothrix ecbatanensis</name>
    <dbReference type="NCBI Taxonomy" id="1105145"/>
    <lineage>
        <taxon>Bacteria</taxon>
        <taxon>Bacillati</taxon>
        <taxon>Actinomycetota</taxon>
        <taxon>Actinomycetes</taxon>
        <taxon>Pseudonocardiales</taxon>
        <taxon>Pseudonocardiaceae</taxon>
        <taxon>Saccharothrix</taxon>
    </lineage>
</organism>
<feature type="transmembrane region" description="Helical" evidence="10">
    <location>
        <begin position="79"/>
        <end position="97"/>
    </location>
</feature>
<feature type="transmembrane region" description="Helical" evidence="10">
    <location>
        <begin position="30"/>
        <end position="48"/>
    </location>
</feature>
<comment type="catalytic activity">
    <reaction evidence="1">
        <text>ATP + protein L-histidine = ADP + protein N-phospho-L-histidine.</text>
        <dbReference type="EC" id="2.7.13.3"/>
    </reaction>
</comment>
<feature type="domain" description="Histidine kinase/HSP90-like ATPase" evidence="11">
    <location>
        <begin position="278"/>
        <end position="366"/>
    </location>
</feature>
<keyword evidence="10" id="KW-0472">Membrane</keyword>
<dbReference type="GO" id="GO:0000155">
    <property type="term" value="F:phosphorelay sensor kinase activity"/>
    <property type="evidence" value="ECO:0007669"/>
    <property type="project" value="InterPro"/>
</dbReference>
<keyword evidence="8" id="KW-0902">Two-component regulatory system</keyword>